<gene>
    <name evidence="10" type="ORF">ABS361_01525</name>
</gene>
<dbReference type="PROSITE" id="PS50111">
    <property type="entry name" value="CHEMOTAXIS_TRANSDUC_2"/>
    <property type="match status" value="1"/>
</dbReference>
<evidence type="ECO:0000256" key="5">
    <source>
        <dbReference type="PROSITE-ProRule" id="PRU00284"/>
    </source>
</evidence>
<evidence type="ECO:0000259" key="8">
    <source>
        <dbReference type="PROSITE" id="PS50192"/>
    </source>
</evidence>
<dbReference type="Pfam" id="PF00672">
    <property type="entry name" value="HAMP"/>
    <property type="match status" value="1"/>
</dbReference>
<dbReference type="InterPro" id="IPR003660">
    <property type="entry name" value="HAMP_dom"/>
</dbReference>
<dbReference type="InterPro" id="IPR004089">
    <property type="entry name" value="MCPsignal_dom"/>
</dbReference>
<protein>
    <submittedName>
        <fullName evidence="10">CHASE3 domain-containing protein</fullName>
    </submittedName>
</protein>
<proteinExistence type="inferred from homology"/>
<keyword evidence="6" id="KW-0812">Transmembrane</keyword>
<dbReference type="EMBL" id="CP158568">
    <property type="protein sequence ID" value="XBY45010.1"/>
    <property type="molecule type" value="Genomic_DNA"/>
</dbReference>
<dbReference type="Pfam" id="PF05227">
    <property type="entry name" value="CHASE3"/>
    <property type="match status" value="1"/>
</dbReference>
<keyword evidence="6" id="KW-0472">Membrane</keyword>
<dbReference type="SMART" id="SM00283">
    <property type="entry name" value="MA"/>
    <property type="match status" value="1"/>
</dbReference>
<dbReference type="KEGG" id="mflg:ABS361_01525"/>
<feature type="transmembrane region" description="Helical" evidence="6">
    <location>
        <begin position="6"/>
        <end position="29"/>
    </location>
</feature>
<accession>A0AAU7XD58</accession>
<evidence type="ECO:0000256" key="4">
    <source>
        <dbReference type="ARBA" id="ARBA00029447"/>
    </source>
</evidence>
<evidence type="ECO:0000259" key="7">
    <source>
        <dbReference type="PROSITE" id="PS50111"/>
    </source>
</evidence>
<feature type="domain" description="Methyl-accepting transducer" evidence="7">
    <location>
        <begin position="302"/>
        <end position="538"/>
    </location>
</feature>
<reference evidence="10" key="1">
    <citation type="submission" date="2024-06" db="EMBL/GenBank/DDBJ databases">
        <title>Methylostella associata gen. nov., sp. nov., a novel Ancalomicrobiaceae-affiliated facultatively methylotrophic bacteria that feed on methanotrophs of the genus Methylococcus.</title>
        <authorList>
            <person name="Saltykova V."/>
            <person name="Danilova O.V."/>
            <person name="Oshkin I.Y."/>
            <person name="Belova S.E."/>
            <person name="Pimenov N.V."/>
            <person name="Dedysh S.N."/>
        </authorList>
    </citation>
    <scope>NUCLEOTIDE SEQUENCE</scope>
    <source>
        <strain evidence="10">S20</strain>
    </source>
</reference>
<evidence type="ECO:0000256" key="1">
    <source>
        <dbReference type="ARBA" id="ARBA00004429"/>
    </source>
</evidence>
<keyword evidence="2" id="KW-0997">Cell inner membrane</keyword>
<dbReference type="GO" id="GO:0007165">
    <property type="term" value="P:signal transduction"/>
    <property type="evidence" value="ECO:0007669"/>
    <property type="project" value="UniProtKB-KW"/>
</dbReference>
<dbReference type="CDD" id="cd06225">
    <property type="entry name" value="HAMP"/>
    <property type="match status" value="1"/>
</dbReference>
<dbReference type="PANTHER" id="PTHR32089">
    <property type="entry name" value="METHYL-ACCEPTING CHEMOTAXIS PROTEIN MCPB"/>
    <property type="match status" value="1"/>
</dbReference>
<keyword evidence="2" id="KW-1003">Cell membrane</keyword>
<feature type="domain" description="HAMP" evidence="9">
    <location>
        <begin position="209"/>
        <end position="262"/>
    </location>
</feature>
<keyword evidence="3 5" id="KW-0807">Transducer</keyword>
<dbReference type="CDD" id="cd19410">
    <property type="entry name" value="HK9-like_sensor"/>
    <property type="match status" value="1"/>
</dbReference>
<dbReference type="GO" id="GO:0005886">
    <property type="term" value="C:plasma membrane"/>
    <property type="evidence" value="ECO:0007669"/>
    <property type="project" value="UniProtKB-SubCell"/>
</dbReference>
<dbReference type="Pfam" id="PF00015">
    <property type="entry name" value="MCPsignal"/>
    <property type="match status" value="1"/>
</dbReference>
<dbReference type="PROSITE" id="PS50885">
    <property type="entry name" value="HAMP"/>
    <property type="match status" value="1"/>
</dbReference>
<feature type="domain" description="T-SNARE coiled-coil homology" evidence="8">
    <location>
        <begin position="454"/>
        <end position="516"/>
    </location>
</feature>
<dbReference type="Gene3D" id="1.10.287.950">
    <property type="entry name" value="Methyl-accepting chemotaxis protein"/>
    <property type="match status" value="1"/>
</dbReference>
<comment type="subcellular location">
    <subcellularLocation>
        <location evidence="1">Cell inner membrane</location>
        <topology evidence="1">Multi-pass membrane protein</topology>
    </subcellularLocation>
</comment>
<organism evidence="10">
    <name type="scientific">Methyloraptor flagellatus</name>
    <dbReference type="NCBI Taxonomy" id="3162530"/>
    <lineage>
        <taxon>Bacteria</taxon>
        <taxon>Pseudomonadati</taxon>
        <taxon>Pseudomonadota</taxon>
        <taxon>Alphaproteobacteria</taxon>
        <taxon>Hyphomicrobiales</taxon>
        <taxon>Ancalomicrobiaceae</taxon>
        <taxon>Methyloraptor</taxon>
    </lineage>
</organism>
<dbReference type="InterPro" id="IPR007891">
    <property type="entry name" value="CHASE3"/>
</dbReference>
<dbReference type="SMART" id="SM00304">
    <property type="entry name" value="HAMP"/>
    <property type="match status" value="1"/>
</dbReference>
<dbReference type="InterPro" id="IPR000727">
    <property type="entry name" value="T_SNARE_dom"/>
</dbReference>
<keyword evidence="6" id="KW-1133">Transmembrane helix</keyword>
<dbReference type="PRINTS" id="PR00260">
    <property type="entry name" value="CHEMTRNSDUCR"/>
</dbReference>
<evidence type="ECO:0000256" key="6">
    <source>
        <dbReference type="SAM" id="Phobius"/>
    </source>
</evidence>
<evidence type="ECO:0000259" key="9">
    <source>
        <dbReference type="PROSITE" id="PS50885"/>
    </source>
</evidence>
<evidence type="ECO:0000256" key="3">
    <source>
        <dbReference type="ARBA" id="ARBA00023224"/>
    </source>
</evidence>
<dbReference type="InterPro" id="IPR004090">
    <property type="entry name" value="Chemotax_Me-accpt_rcpt"/>
</dbReference>
<comment type="similarity">
    <text evidence="4">Belongs to the methyl-accepting chemotaxis (MCP) protein family.</text>
</comment>
<dbReference type="PANTHER" id="PTHR32089:SF112">
    <property type="entry name" value="LYSOZYME-LIKE PROTEIN-RELATED"/>
    <property type="match status" value="1"/>
</dbReference>
<evidence type="ECO:0000313" key="10">
    <source>
        <dbReference type="EMBL" id="XBY45010.1"/>
    </source>
</evidence>
<dbReference type="GO" id="GO:0004888">
    <property type="term" value="F:transmembrane signaling receptor activity"/>
    <property type="evidence" value="ECO:0007669"/>
    <property type="project" value="InterPro"/>
</dbReference>
<dbReference type="RefSeq" id="WP_407050103.1">
    <property type="nucleotide sequence ID" value="NZ_CP158568.1"/>
</dbReference>
<dbReference type="GO" id="GO:0006935">
    <property type="term" value="P:chemotaxis"/>
    <property type="evidence" value="ECO:0007669"/>
    <property type="project" value="InterPro"/>
</dbReference>
<feature type="transmembrane region" description="Helical" evidence="6">
    <location>
        <begin position="181"/>
        <end position="212"/>
    </location>
</feature>
<sequence>MKNLSIAAKLIAAFGVLIAIAVGLNLYVFMNKRTLEQTSAWTEHTYKVLEQADRMGAAMVDQETGFRGFLVTGSTGNLDPYKAGTANFDTAFAKIKELTSDNAKQQARLDEVKAMASSWRTDVAEKGIRLMGAEATREQARDLERNGAGKAAMDGIRAKIKAIDADERALLVQRAAAQDDAFFSISLAIVLSAALLVAVSVAAVAMLTAAIAKPVRTTTAKMQEIAEGRLDTAVDVSDRRDEIGQMTKTLLTLRDTLREGEAMRREREAAAAAEAAVIRRRAELAANFTKRMTDLAAAFTRSSSDVAGAARNLSATAEETSRQAQAVSGAAEEAASNVQTVAASTEELSASIREIAGQVGKSNSSIDAAADEANQTANDVRSLAEAAQKIGEVVVLISTIADQTNLLALNATIEAARAGEAGRGFAVVASEVKQLASQTAKATEEISAKVSEIQQATGRTVSSISKIVDTVGSVREISGMIAAAVEEQGAATNEIATNTQRAAEGAGTVTGNISGVGRAAEMTGAASSQLLGLSSALQSQATALQGEVETFVKDLQAA</sequence>
<dbReference type="AlphaFoldDB" id="A0AAU7XD58"/>
<dbReference type="SUPFAM" id="SSF58104">
    <property type="entry name" value="Methyl-accepting chemotaxis protein (MCP) signaling domain"/>
    <property type="match status" value="1"/>
</dbReference>
<dbReference type="PROSITE" id="PS50192">
    <property type="entry name" value="T_SNARE"/>
    <property type="match status" value="1"/>
</dbReference>
<dbReference type="Gene3D" id="6.10.340.10">
    <property type="match status" value="1"/>
</dbReference>
<evidence type="ECO:0000256" key="2">
    <source>
        <dbReference type="ARBA" id="ARBA00022519"/>
    </source>
</evidence>
<name>A0AAU7XD58_9HYPH</name>